<evidence type="ECO:0000259" key="4">
    <source>
        <dbReference type="Pfam" id="PF00582"/>
    </source>
</evidence>
<protein>
    <submittedName>
        <fullName evidence="5">Universal stress protein</fullName>
    </submittedName>
</protein>
<name>A0A1D9MFS1_9RHOB</name>
<gene>
    <name evidence="5" type="ORF">LPB142_15900</name>
</gene>
<dbReference type="Pfam" id="PF00582">
    <property type="entry name" value="Usp"/>
    <property type="match status" value="1"/>
</dbReference>
<dbReference type="PRINTS" id="PR01438">
    <property type="entry name" value="UNVRSLSTRESS"/>
</dbReference>
<dbReference type="CDD" id="cd00293">
    <property type="entry name" value="USP-like"/>
    <property type="match status" value="1"/>
</dbReference>
<evidence type="ECO:0000256" key="3">
    <source>
        <dbReference type="ARBA" id="ARBA00022840"/>
    </source>
</evidence>
<comment type="similarity">
    <text evidence="1">Belongs to the universal stress protein A family.</text>
</comment>
<dbReference type="RefSeq" id="WP_071166963.1">
    <property type="nucleotide sequence ID" value="NZ_CP017781.1"/>
</dbReference>
<dbReference type="Proteomes" id="UP000176562">
    <property type="component" value="Chromosome"/>
</dbReference>
<evidence type="ECO:0000256" key="1">
    <source>
        <dbReference type="ARBA" id="ARBA00008791"/>
    </source>
</evidence>
<dbReference type="SUPFAM" id="SSF52402">
    <property type="entry name" value="Adenine nucleotide alpha hydrolases-like"/>
    <property type="match status" value="1"/>
</dbReference>
<keyword evidence="2" id="KW-0547">Nucleotide-binding</keyword>
<proteinExistence type="inferred from homology"/>
<dbReference type="PANTHER" id="PTHR46268">
    <property type="entry name" value="STRESS RESPONSE PROTEIN NHAX"/>
    <property type="match status" value="1"/>
</dbReference>
<evidence type="ECO:0000313" key="6">
    <source>
        <dbReference type="Proteomes" id="UP000176562"/>
    </source>
</evidence>
<evidence type="ECO:0000313" key="5">
    <source>
        <dbReference type="EMBL" id="AOZ70633.1"/>
    </source>
</evidence>
<dbReference type="KEGG" id="rhp:LPB142_15900"/>
<keyword evidence="6" id="KW-1185">Reference proteome</keyword>
<reference evidence="5 6" key="1">
    <citation type="submission" date="2016-10" db="EMBL/GenBank/DDBJ databases">
        <title>Rhodobacter sp. LPB0142, isolated from sea water.</title>
        <authorList>
            <person name="Kim E."/>
            <person name="Yi H."/>
        </authorList>
    </citation>
    <scope>NUCLEOTIDE SEQUENCE [LARGE SCALE GENOMIC DNA]</scope>
    <source>
        <strain evidence="5 6">LPB0142</strain>
    </source>
</reference>
<accession>A0A1D9MFS1</accession>
<evidence type="ECO:0000256" key="2">
    <source>
        <dbReference type="ARBA" id="ARBA00022741"/>
    </source>
</evidence>
<keyword evidence="3" id="KW-0067">ATP-binding</keyword>
<dbReference type="InterPro" id="IPR014729">
    <property type="entry name" value="Rossmann-like_a/b/a_fold"/>
</dbReference>
<dbReference type="InterPro" id="IPR006016">
    <property type="entry name" value="UspA"/>
</dbReference>
<organism evidence="5 6">
    <name type="scientific">Rhodobacter xanthinilyticus</name>
    <dbReference type="NCBI Taxonomy" id="1850250"/>
    <lineage>
        <taxon>Bacteria</taxon>
        <taxon>Pseudomonadati</taxon>
        <taxon>Pseudomonadota</taxon>
        <taxon>Alphaproteobacteria</taxon>
        <taxon>Rhodobacterales</taxon>
        <taxon>Rhodobacter group</taxon>
        <taxon>Rhodobacter</taxon>
    </lineage>
</organism>
<feature type="domain" description="UspA" evidence="4">
    <location>
        <begin position="5"/>
        <end position="159"/>
    </location>
</feature>
<dbReference type="AlphaFoldDB" id="A0A1D9MFS1"/>
<dbReference type="EMBL" id="CP017781">
    <property type="protein sequence ID" value="AOZ70633.1"/>
    <property type="molecule type" value="Genomic_DNA"/>
</dbReference>
<dbReference type="Gene3D" id="3.40.50.620">
    <property type="entry name" value="HUPs"/>
    <property type="match status" value="1"/>
</dbReference>
<dbReference type="GO" id="GO:0005524">
    <property type="term" value="F:ATP binding"/>
    <property type="evidence" value="ECO:0007669"/>
    <property type="project" value="UniProtKB-KW"/>
</dbReference>
<dbReference type="PANTHER" id="PTHR46268:SF27">
    <property type="entry name" value="UNIVERSAL STRESS PROTEIN RV2623"/>
    <property type="match status" value="1"/>
</dbReference>
<sequence length="163" mass="18645">MLKEIKTILYATDLSNTSVYAFRYAVCLAKALDARLHILHVVEPMSEDARVTLHFFINDPLAREQALNRRFENARELLNERQEAFWARMPSDEKALRERVDEIEVIEGFAAEAILKRAESLPADMILMGSHAHGISHTFLGTVAKRVLRRSRIPTLIVPYAED</sequence>
<dbReference type="InterPro" id="IPR006015">
    <property type="entry name" value="Universal_stress_UspA"/>
</dbReference>
<dbReference type="STRING" id="1850250.LPB142_15900"/>